<organism evidence="2 3">
    <name type="scientific">Triparma laevis f. longispina</name>
    <dbReference type="NCBI Taxonomy" id="1714387"/>
    <lineage>
        <taxon>Eukaryota</taxon>
        <taxon>Sar</taxon>
        <taxon>Stramenopiles</taxon>
        <taxon>Ochrophyta</taxon>
        <taxon>Bolidophyceae</taxon>
        <taxon>Parmales</taxon>
        <taxon>Triparmaceae</taxon>
        <taxon>Triparma</taxon>
    </lineage>
</organism>
<gene>
    <name evidence="2" type="ORF">TrLO_g12579</name>
</gene>
<protein>
    <submittedName>
        <fullName evidence="2">Uncharacterized protein</fullName>
    </submittedName>
</protein>
<feature type="region of interest" description="Disordered" evidence="1">
    <location>
        <begin position="107"/>
        <end position="141"/>
    </location>
</feature>
<feature type="region of interest" description="Disordered" evidence="1">
    <location>
        <begin position="28"/>
        <end position="62"/>
    </location>
</feature>
<evidence type="ECO:0000313" key="3">
    <source>
        <dbReference type="Proteomes" id="UP001165122"/>
    </source>
</evidence>
<reference evidence="3" key="1">
    <citation type="journal article" date="2023" name="Commun. Biol.">
        <title>Genome analysis of Parmales, the sister group of diatoms, reveals the evolutionary specialization of diatoms from phago-mixotrophs to photoautotrophs.</title>
        <authorList>
            <person name="Ban H."/>
            <person name="Sato S."/>
            <person name="Yoshikawa S."/>
            <person name="Yamada K."/>
            <person name="Nakamura Y."/>
            <person name="Ichinomiya M."/>
            <person name="Sato N."/>
            <person name="Blanc-Mathieu R."/>
            <person name="Endo H."/>
            <person name="Kuwata A."/>
            <person name="Ogata H."/>
        </authorList>
    </citation>
    <scope>NUCLEOTIDE SEQUENCE [LARGE SCALE GENOMIC DNA]</scope>
    <source>
        <strain evidence="3">NIES 3700</strain>
    </source>
</reference>
<accession>A0A9W7CDT4</accession>
<dbReference type="EMBL" id="BRXW01000118">
    <property type="protein sequence ID" value="GMI08042.1"/>
    <property type="molecule type" value="Genomic_DNA"/>
</dbReference>
<evidence type="ECO:0000313" key="2">
    <source>
        <dbReference type="EMBL" id="GMI08042.1"/>
    </source>
</evidence>
<dbReference type="AlphaFoldDB" id="A0A9W7CDT4"/>
<keyword evidence="3" id="KW-1185">Reference proteome</keyword>
<dbReference type="Proteomes" id="UP001165122">
    <property type="component" value="Unassembled WGS sequence"/>
</dbReference>
<feature type="compositionally biased region" description="Basic residues" evidence="1">
    <location>
        <begin position="107"/>
        <end position="124"/>
    </location>
</feature>
<feature type="compositionally biased region" description="Basic and acidic residues" evidence="1">
    <location>
        <begin position="28"/>
        <end position="38"/>
    </location>
</feature>
<evidence type="ECO:0000256" key="1">
    <source>
        <dbReference type="SAM" id="MobiDB-lite"/>
    </source>
</evidence>
<proteinExistence type="predicted"/>
<feature type="compositionally biased region" description="Basic and acidic residues" evidence="1">
    <location>
        <begin position="128"/>
        <end position="141"/>
    </location>
</feature>
<sequence>MMTADDDWVFVDEERYYLVPDNGPVLIEKLDSSNRQNRDSPSNPLPAPARTSQKGQERKPRTVSICEDEVMMGDGEINDKVIEGESNSTLVSSTESCESAIDIARRMAGKKGASKKRKKNKKTNHAVECARAEMKKDKKKK</sequence>
<comment type="caution">
    <text evidence="2">The sequence shown here is derived from an EMBL/GenBank/DDBJ whole genome shotgun (WGS) entry which is preliminary data.</text>
</comment>
<name>A0A9W7CDT4_9STRA</name>